<dbReference type="SUPFAM" id="SSF74653">
    <property type="entry name" value="TolA/TonB C-terminal domain"/>
    <property type="match status" value="1"/>
</dbReference>
<evidence type="ECO:0000313" key="3">
    <source>
        <dbReference type="EMBL" id="EIT71624.1"/>
    </source>
</evidence>
<evidence type="ECO:0000256" key="1">
    <source>
        <dbReference type="SAM" id="MobiDB-lite"/>
    </source>
</evidence>
<dbReference type="Proteomes" id="UP000003704">
    <property type="component" value="Unassembled WGS sequence"/>
</dbReference>
<accession>I7ZI86</accession>
<keyword evidence="2" id="KW-0812">Transmembrane</keyword>
<keyword evidence="2" id="KW-0472">Membrane</keyword>
<proteinExistence type="predicted"/>
<reference evidence="3 4" key="1">
    <citation type="journal article" date="2012" name="J. Bacteriol.">
        <title>Genome Sequence of n-Alkane-Degrading Hydrocarboniphaga effusa Strain AP103T (ATCC BAA-332T).</title>
        <authorList>
            <person name="Chang H.K."/>
            <person name="Zylstra G.J."/>
            <person name="Chae J.C."/>
        </authorList>
    </citation>
    <scope>NUCLEOTIDE SEQUENCE [LARGE SCALE GENOMIC DNA]</scope>
    <source>
        <strain evidence="3 4">AP103</strain>
    </source>
</reference>
<feature type="transmembrane region" description="Helical" evidence="2">
    <location>
        <begin position="12"/>
        <end position="31"/>
    </location>
</feature>
<gene>
    <name evidence="3" type="ORF">WQQ_17610</name>
</gene>
<organism evidence="3 4">
    <name type="scientific">Hydrocarboniphaga effusa AP103</name>
    <dbReference type="NCBI Taxonomy" id="1172194"/>
    <lineage>
        <taxon>Bacteria</taxon>
        <taxon>Pseudomonadati</taxon>
        <taxon>Pseudomonadota</taxon>
        <taxon>Gammaproteobacteria</taxon>
        <taxon>Nevskiales</taxon>
        <taxon>Nevskiaceae</taxon>
        <taxon>Hydrocarboniphaga</taxon>
    </lineage>
</organism>
<keyword evidence="4" id="KW-1185">Reference proteome</keyword>
<evidence type="ECO:0008006" key="5">
    <source>
        <dbReference type="Google" id="ProtNLM"/>
    </source>
</evidence>
<dbReference type="Pfam" id="PF13103">
    <property type="entry name" value="TonB_2"/>
    <property type="match status" value="1"/>
</dbReference>
<dbReference type="STRING" id="1172194.WQQ_17610"/>
<dbReference type="EMBL" id="AKGD01000001">
    <property type="protein sequence ID" value="EIT71624.1"/>
    <property type="molecule type" value="Genomic_DNA"/>
</dbReference>
<evidence type="ECO:0000313" key="4">
    <source>
        <dbReference type="Proteomes" id="UP000003704"/>
    </source>
</evidence>
<comment type="caution">
    <text evidence="3">The sequence shown here is derived from an EMBL/GenBank/DDBJ whole genome shotgun (WGS) entry which is preliminary data.</text>
</comment>
<protein>
    <recommendedName>
        <fullName evidence="5">TonB C-terminal domain-containing protein</fullName>
    </recommendedName>
</protein>
<feature type="region of interest" description="Disordered" evidence="1">
    <location>
        <begin position="95"/>
        <end position="124"/>
    </location>
</feature>
<keyword evidence="2" id="KW-1133">Transmembrane helix</keyword>
<dbReference type="Gene3D" id="3.30.1150.10">
    <property type="match status" value="1"/>
</dbReference>
<sequence length="204" mass="21745">MQAHLPAHGSARLVGAIGAIGVHLLVVIVLVRMAPMMSMRPPPTMSVITLSLSQETRPGELLAPSISVSAVDQALHSKPPVIELKTLNPSDLAVTTKAPETSAQARAASSPSPRERVATEPDEASQSLLARLRANWLPPPKSSTRVRCRLRISYRPGGTVTAVTTAPSCNDQLLAASIERAVWKSQPLPMLPKGQAYVDLEFTP</sequence>
<dbReference type="AlphaFoldDB" id="I7ZI86"/>
<evidence type="ECO:0000256" key="2">
    <source>
        <dbReference type="SAM" id="Phobius"/>
    </source>
</evidence>
<name>I7ZI86_9GAMM</name>
<feature type="compositionally biased region" description="Low complexity" evidence="1">
    <location>
        <begin position="102"/>
        <end position="112"/>
    </location>
</feature>